<protein>
    <submittedName>
        <fullName evidence="7">Homocysteine S-methyltransferase</fullName>
    </submittedName>
</protein>
<keyword evidence="1 7" id="KW-0489">Methyltransferase</keyword>
<evidence type="ECO:0000313" key="7">
    <source>
        <dbReference type="EMBL" id="KXJ91349.1"/>
    </source>
</evidence>
<proteinExistence type="predicted"/>
<dbReference type="InterPro" id="IPR036589">
    <property type="entry name" value="HCY_dom_sf"/>
</dbReference>
<dbReference type="Gene3D" id="3.20.20.330">
    <property type="entry name" value="Homocysteine-binding-like domain"/>
    <property type="match status" value="1"/>
</dbReference>
<evidence type="ECO:0000256" key="3">
    <source>
        <dbReference type="ARBA" id="ARBA00022723"/>
    </source>
</evidence>
<feature type="domain" description="Hcy-binding" evidence="6">
    <location>
        <begin position="1"/>
        <end position="289"/>
    </location>
</feature>
<evidence type="ECO:0000256" key="1">
    <source>
        <dbReference type="ARBA" id="ARBA00022603"/>
    </source>
</evidence>
<dbReference type="AlphaFoldDB" id="A0A136J2P2"/>
<keyword evidence="2 7" id="KW-0808">Transferase</keyword>
<name>A0A136J2P2_9PEZI</name>
<dbReference type="GO" id="GO:0046872">
    <property type="term" value="F:metal ion binding"/>
    <property type="evidence" value="ECO:0007669"/>
    <property type="project" value="UniProtKB-KW"/>
</dbReference>
<dbReference type="Pfam" id="PF02574">
    <property type="entry name" value="S-methyl_trans"/>
    <property type="match status" value="1"/>
</dbReference>
<dbReference type="EMBL" id="KQ964250">
    <property type="protein sequence ID" value="KXJ91349.1"/>
    <property type="molecule type" value="Genomic_DNA"/>
</dbReference>
<keyword evidence="8" id="KW-1185">Reference proteome</keyword>
<evidence type="ECO:0000313" key="8">
    <source>
        <dbReference type="Proteomes" id="UP000070501"/>
    </source>
</evidence>
<dbReference type="GO" id="GO:0032259">
    <property type="term" value="P:methylation"/>
    <property type="evidence" value="ECO:0007669"/>
    <property type="project" value="UniProtKB-KW"/>
</dbReference>
<comment type="caution">
    <text evidence="5">Lacks conserved residue(s) required for the propagation of feature annotation.</text>
</comment>
<dbReference type="STRING" id="196109.A0A136J2P2"/>
<dbReference type="GO" id="GO:0033528">
    <property type="term" value="P:S-methylmethionine cycle"/>
    <property type="evidence" value="ECO:0007669"/>
    <property type="project" value="TreeGrafter"/>
</dbReference>
<organism evidence="7 8">
    <name type="scientific">Microdochium bolleyi</name>
    <dbReference type="NCBI Taxonomy" id="196109"/>
    <lineage>
        <taxon>Eukaryota</taxon>
        <taxon>Fungi</taxon>
        <taxon>Dikarya</taxon>
        <taxon>Ascomycota</taxon>
        <taxon>Pezizomycotina</taxon>
        <taxon>Sordariomycetes</taxon>
        <taxon>Xylariomycetidae</taxon>
        <taxon>Xylariales</taxon>
        <taxon>Microdochiaceae</taxon>
        <taxon>Microdochium</taxon>
    </lineage>
</organism>
<dbReference type="OrthoDB" id="261426at2759"/>
<dbReference type="Proteomes" id="UP000070501">
    <property type="component" value="Unassembled WGS sequence"/>
</dbReference>
<dbReference type="InParanoid" id="A0A136J2P2"/>
<dbReference type="FunCoup" id="A0A136J2P2">
    <property type="interactions" value="193"/>
</dbReference>
<evidence type="ECO:0000259" key="6">
    <source>
        <dbReference type="PROSITE" id="PS50970"/>
    </source>
</evidence>
<keyword evidence="4" id="KW-0862">Zinc</keyword>
<evidence type="ECO:0000256" key="2">
    <source>
        <dbReference type="ARBA" id="ARBA00022679"/>
    </source>
</evidence>
<dbReference type="PANTHER" id="PTHR46015:SF1">
    <property type="entry name" value="HOMOCYSTEINE S-METHYLTRANSFERASE-LIKE ISOFORM 1"/>
    <property type="match status" value="1"/>
</dbReference>
<evidence type="ECO:0000256" key="4">
    <source>
        <dbReference type="ARBA" id="ARBA00022833"/>
    </source>
</evidence>
<dbReference type="SUPFAM" id="SSF82282">
    <property type="entry name" value="Homocysteine S-methyltransferase"/>
    <property type="match status" value="1"/>
</dbReference>
<dbReference type="InterPro" id="IPR051486">
    <property type="entry name" value="Hcy_S-methyltransferase"/>
</dbReference>
<accession>A0A136J2P2</accession>
<dbReference type="InterPro" id="IPR003726">
    <property type="entry name" value="HCY_dom"/>
</dbReference>
<dbReference type="PANTHER" id="PTHR46015">
    <property type="entry name" value="ZGC:172121"/>
    <property type="match status" value="1"/>
</dbReference>
<dbReference type="GO" id="GO:0008898">
    <property type="term" value="F:S-adenosylmethionine-homocysteine S-methyltransferase activity"/>
    <property type="evidence" value="ECO:0007669"/>
    <property type="project" value="TreeGrafter"/>
</dbReference>
<keyword evidence="3" id="KW-0479">Metal-binding</keyword>
<dbReference type="PROSITE" id="PS50970">
    <property type="entry name" value="HCY"/>
    <property type="match status" value="1"/>
</dbReference>
<reference evidence="8" key="1">
    <citation type="submission" date="2016-02" db="EMBL/GenBank/DDBJ databases">
        <title>Draft genome sequence of Microdochium bolleyi, a fungal endophyte of beachgrass.</title>
        <authorList>
            <consortium name="DOE Joint Genome Institute"/>
            <person name="David A.S."/>
            <person name="May G."/>
            <person name="Haridas S."/>
            <person name="Lim J."/>
            <person name="Wang M."/>
            <person name="Labutti K."/>
            <person name="Lipzen A."/>
            <person name="Barry K."/>
            <person name="Grigoriev I.V."/>
        </authorList>
    </citation>
    <scope>NUCLEOTIDE SEQUENCE [LARGE SCALE GENOMIC DNA]</scope>
    <source>
        <strain evidence="8">J235TASD1</strain>
    </source>
</reference>
<gene>
    <name evidence="7" type="ORF">Micbo1qcDRAFT_195466</name>
</gene>
<dbReference type="GO" id="GO:0009086">
    <property type="term" value="P:methionine biosynthetic process"/>
    <property type="evidence" value="ECO:0007669"/>
    <property type="project" value="TreeGrafter"/>
</dbReference>
<sequence length="289" mass="32106">MSETQILILDGGLGTSLEDKYGLKFTQSTPLWSSHPLVDGQRDVLLACQQDFGRVPVDILLSATYQVSVEAFARTKTPQHPDGISRDDMPVYLEDAVAIAEQAKQPTASIALSLGPYGACMVPSQEYSGRYDAAHDSEEALHRWHRDRLEVFAKVRQLSARTEYVAFETVPRADEIRAIRRLFRRSEQLSVCIVDNIPGSTVDELVEASFDESQSEARPWAIGINCTKLDKLEALVELYEAAVARLISNGKLQSWPALALYPDGTKGEVYNTETKVWEVVTPQDSQSMA</sequence>
<evidence type="ECO:0000256" key="5">
    <source>
        <dbReference type="PROSITE-ProRule" id="PRU00333"/>
    </source>
</evidence>